<comment type="caution">
    <text evidence="2">The sequence shown here is derived from an EMBL/GenBank/DDBJ whole genome shotgun (WGS) entry which is preliminary data.</text>
</comment>
<keyword evidence="3" id="KW-1185">Reference proteome</keyword>
<feature type="compositionally biased region" description="Gly residues" evidence="1">
    <location>
        <begin position="38"/>
        <end position="54"/>
    </location>
</feature>
<dbReference type="Proteomes" id="UP000479710">
    <property type="component" value="Unassembled WGS sequence"/>
</dbReference>
<dbReference type="AlphaFoldDB" id="A0A6G1EYL1"/>
<feature type="compositionally biased region" description="Basic and acidic residues" evidence="1">
    <location>
        <begin position="71"/>
        <end position="82"/>
    </location>
</feature>
<feature type="region of interest" description="Disordered" evidence="1">
    <location>
        <begin position="7"/>
        <end position="143"/>
    </location>
</feature>
<dbReference type="EMBL" id="SPHZ02000002">
    <property type="protein sequence ID" value="KAF0929768.1"/>
    <property type="molecule type" value="Genomic_DNA"/>
</dbReference>
<accession>A0A6G1EYL1</accession>
<evidence type="ECO:0000313" key="2">
    <source>
        <dbReference type="EMBL" id="KAF0929768.1"/>
    </source>
</evidence>
<feature type="compositionally biased region" description="Polar residues" evidence="1">
    <location>
        <begin position="7"/>
        <end position="25"/>
    </location>
</feature>
<name>A0A6G1EYL1_9ORYZ</name>
<proteinExistence type="predicted"/>
<feature type="compositionally biased region" description="Gly residues" evidence="1">
    <location>
        <begin position="83"/>
        <end position="98"/>
    </location>
</feature>
<sequence length="143" mass="14088">MGLVVTVSLTSAVGSESEVTASTGTGAERGRVYRARVPGGGTDGWRPAAGGGGLRDYDGRRPTDSPWRLADLGRRRVGRREAGGGGASDDGVSGGGTSVVGSGEPASRRRGPTPTGDRPSPREAGSGELAGRRRAGGGASGGG</sequence>
<evidence type="ECO:0000256" key="1">
    <source>
        <dbReference type="SAM" id="MobiDB-lite"/>
    </source>
</evidence>
<reference evidence="2 3" key="1">
    <citation type="submission" date="2019-11" db="EMBL/GenBank/DDBJ databases">
        <title>Whole genome sequence of Oryza granulata.</title>
        <authorList>
            <person name="Li W."/>
        </authorList>
    </citation>
    <scope>NUCLEOTIDE SEQUENCE [LARGE SCALE GENOMIC DNA]</scope>
    <source>
        <strain evidence="3">cv. Menghai</strain>
        <tissue evidence="2">Leaf</tissue>
    </source>
</reference>
<evidence type="ECO:0000313" key="3">
    <source>
        <dbReference type="Proteomes" id="UP000479710"/>
    </source>
</evidence>
<gene>
    <name evidence="2" type="ORF">E2562_024456</name>
</gene>
<feature type="compositionally biased region" description="Low complexity" evidence="1">
    <location>
        <begin position="112"/>
        <end position="129"/>
    </location>
</feature>
<protein>
    <submittedName>
        <fullName evidence="2">Uncharacterized protein</fullName>
    </submittedName>
</protein>
<organism evidence="2 3">
    <name type="scientific">Oryza meyeriana var. granulata</name>
    <dbReference type="NCBI Taxonomy" id="110450"/>
    <lineage>
        <taxon>Eukaryota</taxon>
        <taxon>Viridiplantae</taxon>
        <taxon>Streptophyta</taxon>
        <taxon>Embryophyta</taxon>
        <taxon>Tracheophyta</taxon>
        <taxon>Spermatophyta</taxon>
        <taxon>Magnoliopsida</taxon>
        <taxon>Liliopsida</taxon>
        <taxon>Poales</taxon>
        <taxon>Poaceae</taxon>
        <taxon>BOP clade</taxon>
        <taxon>Oryzoideae</taxon>
        <taxon>Oryzeae</taxon>
        <taxon>Oryzinae</taxon>
        <taxon>Oryza</taxon>
        <taxon>Oryza meyeriana</taxon>
    </lineage>
</organism>